<name>A0ABY8CAP2_9GAMM</name>
<dbReference type="SUPFAM" id="SSF46955">
    <property type="entry name" value="Putative DNA-binding domain"/>
    <property type="match status" value="1"/>
</dbReference>
<dbReference type="InterPro" id="IPR041657">
    <property type="entry name" value="HTH_17"/>
</dbReference>
<feature type="domain" description="Helix-turn-helix" evidence="1">
    <location>
        <begin position="8"/>
        <end position="56"/>
    </location>
</feature>
<proteinExistence type="predicted"/>
<reference evidence="2 3" key="1">
    <citation type="submission" date="2022-06" db="EMBL/GenBank/DDBJ databases">
        <title>Thiomicrohabdus sp. nov, an obligately chemolithoautotrophic, sulfur-oxidizing bacterium isolated from beach of Guanyin Mountain. Amoy.</title>
        <authorList>
            <person name="Zhu H."/>
        </authorList>
    </citation>
    <scope>NUCLEOTIDE SEQUENCE [LARGE SCALE GENOMIC DNA]</scope>
    <source>
        <strain evidence="2 3">XGS-01</strain>
    </source>
</reference>
<dbReference type="Pfam" id="PF12728">
    <property type="entry name" value="HTH_17"/>
    <property type="match status" value="1"/>
</dbReference>
<dbReference type="EMBL" id="CP102381">
    <property type="protein sequence ID" value="WEJ61882.1"/>
    <property type="molecule type" value="Genomic_DNA"/>
</dbReference>
<evidence type="ECO:0000259" key="1">
    <source>
        <dbReference type="Pfam" id="PF12728"/>
    </source>
</evidence>
<dbReference type="InterPro" id="IPR010093">
    <property type="entry name" value="SinI_DNA-bd"/>
</dbReference>
<evidence type="ECO:0000313" key="3">
    <source>
        <dbReference type="Proteomes" id="UP001222275"/>
    </source>
</evidence>
<accession>A0ABY8CAP2</accession>
<dbReference type="NCBIfam" id="TIGR01764">
    <property type="entry name" value="excise"/>
    <property type="match status" value="1"/>
</dbReference>
<evidence type="ECO:0000313" key="2">
    <source>
        <dbReference type="EMBL" id="WEJ61882.1"/>
    </source>
</evidence>
<keyword evidence="3" id="KW-1185">Reference proteome</keyword>
<dbReference type="Proteomes" id="UP001222275">
    <property type="component" value="Chromosome"/>
</dbReference>
<sequence>MNTTSTTLSLDQAASYLNCNKETVRRLAQANRLPAGKVGRKWIYIQRDLENYIRKQYSTYESVVQVVDNDEESLCQYTLETTSGGLNSLHQMEQEYDALLRLKTDNKR</sequence>
<dbReference type="RefSeq" id="WP_275594142.1">
    <property type="nucleotide sequence ID" value="NZ_CP102381.1"/>
</dbReference>
<dbReference type="InterPro" id="IPR009061">
    <property type="entry name" value="DNA-bd_dom_put_sf"/>
</dbReference>
<protein>
    <submittedName>
        <fullName evidence="2">Helix-turn-helix domain-containing protein</fullName>
    </submittedName>
</protein>
<gene>
    <name evidence="2" type="ORF">NR989_07625</name>
</gene>
<organism evidence="2 3">
    <name type="scientific">Thiomicrorhabdus lithotrophica</name>
    <dbReference type="NCBI Taxonomy" id="2949997"/>
    <lineage>
        <taxon>Bacteria</taxon>
        <taxon>Pseudomonadati</taxon>
        <taxon>Pseudomonadota</taxon>
        <taxon>Gammaproteobacteria</taxon>
        <taxon>Thiotrichales</taxon>
        <taxon>Piscirickettsiaceae</taxon>
        <taxon>Thiomicrorhabdus</taxon>
    </lineage>
</organism>